<evidence type="ECO:0000313" key="1">
    <source>
        <dbReference type="EMBL" id="MFC4362368.1"/>
    </source>
</evidence>
<keyword evidence="2" id="KW-1185">Reference proteome</keyword>
<reference evidence="2" key="1">
    <citation type="journal article" date="2019" name="Int. J. Syst. Evol. Microbiol.">
        <title>The Global Catalogue of Microorganisms (GCM) 10K type strain sequencing project: providing services to taxonomists for standard genome sequencing and annotation.</title>
        <authorList>
            <consortium name="The Broad Institute Genomics Platform"/>
            <consortium name="The Broad Institute Genome Sequencing Center for Infectious Disease"/>
            <person name="Wu L."/>
            <person name="Ma J."/>
        </authorList>
    </citation>
    <scope>NUCLEOTIDE SEQUENCE [LARGE SCALE GENOMIC DNA]</scope>
    <source>
        <strain evidence="2">CECT 8570</strain>
    </source>
</reference>
<protein>
    <submittedName>
        <fullName evidence="1">DP-EP family protein</fullName>
    </submittedName>
</protein>
<proteinExistence type="predicted"/>
<evidence type="ECO:0000313" key="2">
    <source>
        <dbReference type="Proteomes" id="UP001595840"/>
    </source>
</evidence>
<dbReference type="RefSeq" id="WP_290260595.1">
    <property type="nucleotide sequence ID" value="NZ_JAUFQG010000004.1"/>
</dbReference>
<name>A0ABV8V3E5_9GAMM</name>
<dbReference type="Proteomes" id="UP001595840">
    <property type="component" value="Unassembled WGS sequence"/>
</dbReference>
<gene>
    <name evidence="1" type="ORF">ACFOX3_08640</name>
</gene>
<accession>A0ABV8V3E5</accession>
<dbReference type="InterPro" id="IPR015078">
    <property type="entry name" value="DP-EP"/>
</dbReference>
<dbReference type="Pfam" id="PF08985">
    <property type="entry name" value="DP-EP"/>
    <property type="match status" value="1"/>
</dbReference>
<sequence>MASLAVIDPINVPVGGIATLQLQLVPPFKNTDPGRPENWSILNEAGEVVDPNSLRIVFSSDSCSFQRMRERAIIMVTLTTAGSDKDDRFKFFGNGLEYAEDKEDVNDDVTTDLTKDGQTLVFTIQNQGGVESTVDFGFLVSRKNRQTGELHIFEGPDPILIIERPR</sequence>
<dbReference type="EMBL" id="JBHSCX010000006">
    <property type="protein sequence ID" value="MFC4362368.1"/>
    <property type="molecule type" value="Genomic_DNA"/>
</dbReference>
<comment type="caution">
    <text evidence="1">The sequence shown here is derived from an EMBL/GenBank/DDBJ whole genome shotgun (WGS) entry which is preliminary data.</text>
</comment>
<organism evidence="1 2">
    <name type="scientific">Simiduia curdlanivorans</name>
    <dbReference type="NCBI Taxonomy" id="1492769"/>
    <lineage>
        <taxon>Bacteria</taxon>
        <taxon>Pseudomonadati</taxon>
        <taxon>Pseudomonadota</taxon>
        <taxon>Gammaproteobacteria</taxon>
        <taxon>Cellvibrionales</taxon>
        <taxon>Cellvibrionaceae</taxon>
        <taxon>Simiduia</taxon>
    </lineage>
</organism>